<gene>
    <name evidence="1" type="ORF">BLA29_000742</name>
</gene>
<keyword evidence="2" id="KW-1185">Reference proteome</keyword>
<dbReference type="EMBL" id="MUJZ01034749">
    <property type="protein sequence ID" value="OTF77015.1"/>
    <property type="molecule type" value="Genomic_DNA"/>
</dbReference>
<sequence>MVSSDKAIGVVRAATTTTFPGEINVIDAKPRDRMMFRFRQDQAVAIIVVLRAHRWIDVVEIRWEDLVVVVVVMGLHALVIDRRCVEMIGSQCEDVVAHRAAAAVILDQCVVHR</sequence>
<accession>A0A1Y3BCT9</accession>
<comment type="caution">
    <text evidence="1">The sequence shown here is derived from an EMBL/GenBank/DDBJ whole genome shotgun (WGS) entry which is preliminary data.</text>
</comment>
<dbReference type="AlphaFoldDB" id="A0A1Y3BCT9"/>
<evidence type="ECO:0000313" key="1">
    <source>
        <dbReference type="EMBL" id="OTF77015.1"/>
    </source>
</evidence>
<protein>
    <submittedName>
        <fullName evidence="1">Uncharacterized protein</fullName>
    </submittedName>
</protein>
<dbReference type="Proteomes" id="UP000194236">
    <property type="component" value="Unassembled WGS sequence"/>
</dbReference>
<name>A0A1Y3BCT9_EURMA</name>
<proteinExistence type="predicted"/>
<evidence type="ECO:0000313" key="2">
    <source>
        <dbReference type="Proteomes" id="UP000194236"/>
    </source>
</evidence>
<organism evidence="1 2">
    <name type="scientific">Euroglyphus maynei</name>
    <name type="common">Mayne's house dust mite</name>
    <dbReference type="NCBI Taxonomy" id="6958"/>
    <lineage>
        <taxon>Eukaryota</taxon>
        <taxon>Metazoa</taxon>
        <taxon>Ecdysozoa</taxon>
        <taxon>Arthropoda</taxon>
        <taxon>Chelicerata</taxon>
        <taxon>Arachnida</taxon>
        <taxon>Acari</taxon>
        <taxon>Acariformes</taxon>
        <taxon>Sarcoptiformes</taxon>
        <taxon>Astigmata</taxon>
        <taxon>Psoroptidia</taxon>
        <taxon>Analgoidea</taxon>
        <taxon>Pyroglyphidae</taxon>
        <taxon>Pyroglyphinae</taxon>
        <taxon>Euroglyphus</taxon>
    </lineage>
</organism>
<reference evidence="1 2" key="1">
    <citation type="submission" date="2017-03" db="EMBL/GenBank/DDBJ databases">
        <title>Genome Survey of Euroglyphus maynei.</title>
        <authorList>
            <person name="Arlian L.G."/>
            <person name="Morgan M.S."/>
            <person name="Rider S.D."/>
        </authorList>
    </citation>
    <scope>NUCLEOTIDE SEQUENCE [LARGE SCALE GENOMIC DNA]</scope>
    <source>
        <strain evidence="1">Arlian Lab</strain>
        <tissue evidence="1">Whole body</tissue>
    </source>
</reference>